<organism evidence="3 4">
    <name type="scientific">Rhodococcus tukisamuensis</name>
    <dbReference type="NCBI Taxonomy" id="168276"/>
    <lineage>
        <taxon>Bacteria</taxon>
        <taxon>Bacillati</taxon>
        <taxon>Actinomycetota</taxon>
        <taxon>Actinomycetes</taxon>
        <taxon>Mycobacteriales</taxon>
        <taxon>Nocardiaceae</taxon>
        <taxon>Rhodococcus</taxon>
    </lineage>
</organism>
<comment type="similarity">
    <text evidence="1">Belongs to the F420H(2)-dependent quinone reductase family.</text>
</comment>
<proteinExistence type="inferred from homology"/>
<dbReference type="PANTHER" id="PTHR39428:SF1">
    <property type="entry name" value="F420H(2)-DEPENDENT QUINONE REDUCTASE RV1261C"/>
    <property type="match status" value="1"/>
</dbReference>
<dbReference type="PANTHER" id="PTHR39428">
    <property type="entry name" value="F420H(2)-DEPENDENT QUINONE REDUCTASE RV1261C"/>
    <property type="match status" value="1"/>
</dbReference>
<gene>
    <name evidence="3" type="ORF">SAMN05444580_103489</name>
</gene>
<dbReference type="AlphaFoldDB" id="A0A1G6TDZ0"/>
<dbReference type="GO" id="GO:0005886">
    <property type="term" value="C:plasma membrane"/>
    <property type="evidence" value="ECO:0007669"/>
    <property type="project" value="TreeGrafter"/>
</dbReference>
<name>A0A1G6TDZ0_9NOCA</name>
<dbReference type="Gene3D" id="2.30.110.10">
    <property type="entry name" value="Electron Transport, Fmn-binding Protein, Chain A"/>
    <property type="match status" value="1"/>
</dbReference>
<evidence type="ECO:0000256" key="2">
    <source>
        <dbReference type="ARBA" id="ARBA00049106"/>
    </source>
</evidence>
<evidence type="ECO:0000256" key="1">
    <source>
        <dbReference type="ARBA" id="ARBA00008710"/>
    </source>
</evidence>
<dbReference type="EMBL" id="FNAB01000003">
    <property type="protein sequence ID" value="SDD27362.1"/>
    <property type="molecule type" value="Genomic_DNA"/>
</dbReference>
<dbReference type="GO" id="GO:0070967">
    <property type="term" value="F:coenzyme F420 binding"/>
    <property type="evidence" value="ECO:0007669"/>
    <property type="project" value="TreeGrafter"/>
</dbReference>
<keyword evidence="4" id="KW-1185">Reference proteome</keyword>
<dbReference type="STRING" id="168276.SAMN05444580_103489"/>
<dbReference type="NCBIfam" id="TIGR00026">
    <property type="entry name" value="hi_GC_TIGR00026"/>
    <property type="match status" value="1"/>
</dbReference>
<dbReference type="GO" id="GO:0016491">
    <property type="term" value="F:oxidoreductase activity"/>
    <property type="evidence" value="ECO:0007669"/>
    <property type="project" value="InterPro"/>
</dbReference>
<protein>
    <submittedName>
        <fullName evidence="3">Deazaflavin-dependent oxidoreductase, nitroreductase family</fullName>
    </submittedName>
</protein>
<evidence type="ECO:0000313" key="4">
    <source>
        <dbReference type="Proteomes" id="UP000199417"/>
    </source>
</evidence>
<sequence length="176" mass="19868">MNYVEAVTASQSFRDTNPFYKVMRASAGTAPMAWFYAHTLHHIDRPVFRMTNGRRTFTSMLTGLPVVMLTTTGAKSGIRRTLPLLGLLDGDRVVVIASNYGQHGNPAWFYNLRKNPECTVVVSGGAPRQMYAYEAEGDERDRLWRRGLEIYPGWAGYEKRATDRRIPVMVLAPAPR</sequence>
<reference evidence="3 4" key="1">
    <citation type="submission" date="2016-10" db="EMBL/GenBank/DDBJ databases">
        <authorList>
            <person name="de Groot N.N."/>
        </authorList>
    </citation>
    <scope>NUCLEOTIDE SEQUENCE [LARGE SCALE GENOMIC DNA]</scope>
    <source>
        <strain evidence="3 4">JCM 11308</strain>
    </source>
</reference>
<comment type="catalytic activity">
    <reaction evidence="2">
        <text>oxidized coenzyme F420-(gamma-L-Glu)(n) + a quinol + H(+) = reduced coenzyme F420-(gamma-L-Glu)(n) + a quinone</text>
        <dbReference type="Rhea" id="RHEA:39663"/>
        <dbReference type="Rhea" id="RHEA-COMP:12939"/>
        <dbReference type="Rhea" id="RHEA-COMP:14378"/>
        <dbReference type="ChEBI" id="CHEBI:15378"/>
        <dbReference type="ChEBI" id="CHEBI:24646"/>
        <dbReference type="ChEBI" id="CHEBI:132124"/>
        <dbReference type="ChEBI" id="CHEBI:133980"/>
        <dbReference type="ChEBI" id="CHEBI:139511"/>
    </reaction>
</comment>
<dbReference type="InterPro" id="IPR012349">
    <property type="entry name" value="Split_barrel_FMN-bd"/>
</dbReference>
<accession>A0A1G6TDZ0</accession>
<evidence type="ECO:0000313" key="3">
    <source>
        <dbReference type="EMBL" id="SDD27362.1"/>
    </source>
</evidence>
<dbReference type="Proteomes" id="UP000199417">
    <property type="component" value="Unassembled WGS sequence"/>
</dbReference>
<dbReference type="SUPFAM" id="SSF50475">
    <property type="entry name" value="FMN-binding split barrel"/>
    <property type="match status" value="1"/>
</dbReference>
<dbReference type="InterPro" id="IPR004378">
    <property type="entry name" value="F420H2_quin_Rdtase"/>
</dbReference>
<dbReference type="Pfam" id="PF04075">
    <property type="entry name" value="F420H2_quin_red"/>
    <property type="match status" value="1"/>
</dbReference>